<dbReference type="AlphaFoldDB" id="B0DES0"/>
<keyword evidence="2" id="KW-1185">Reference proteome</keyword>
<proteinExistence type="predicted"/>
<reference evidence="1 2" key="1">
    <citation type="journal article" date="2008" name="Nature">
        <title>The genome of Laccaria bicolor provides insights into mycorrhizal symbiosis.</title>
        <authorList>
            <person name="Martin F."/>
            <person name="Aerts A."/>
            <person name="Ahren D."/>
            <person name="Brun A."/>
            <person name="Danchin E.G.J."/>
            <person name="Duchaussoy F."/>
            <person name="Gibon J."/>
            <person name="Kohler A."/>
            <person name="Lindquist E."/>
            <person name="Pereda V."/>
            <person name="Salamov A."/>
            <person name="Shapiro H.J."/>
            <person name="Wuyts J."/>
            <person name="Blaudez D."/>
            <person name="Buee M."/>
            <person name="Brokstein P."/>
            <person name="Canbaeck B."/>
            <person name="Cohen D."/>
            <person name="Courty P.E."/>
            <person name="Coutinho P.M."/>
            <person name="Delaruelle C."/>
            <person name="Detter J.C."/>
            <person name="Deveau A."/>
            <person name="DiFazio S."/>
            <person name="Duplessis S."/>
            <person name="Fraissinet-Tachet L."/>
            <person name="Lucic E."/>
            <person name="Frey-Klett P."/>
            <person name="Fourrey C."/>
            <person name="Feussner I."/>
            <person name="Gay G."/>
            <person name="Grimwood J."/>
            <person name="Hoegger P.J."/>
            <person name="Jain P."/>
            <person name="Kilaru S."/>
            <person name="Labbe J."/>
            <person name="Lin Y.C."/>
            <person name="Legue V."/>
            <person name="Le Tacon F."/>
            <person name="Marmeisse R."/>
            <person name="Melayah D."/>
            <person name="Montanini B."/>
            <person name="Muratet M."/>
            <person name="Nehls U."/>
            <person name="Niculita-Hirzel H."/>
            <person name="Oudot-Le Secq M.P."/>
            <person name="Peter M."/>
            <person name="Quesneville H."/>
            <person name="Rajashekar B."/>
            <person name="Reich M."/>
            <person name="Rouhier N."/>
            <person name="Schmutz J."/>
            <person name="Yin T."/>
            <person name="Chalot M."/>
            <person name="Henrissat B."/>
            <person name="Kuees U."/>
            <person name="Lucas S."/>
            <person name="Van de Peer Y."/>
            <person name="Podila G.K."/>
            <person name="Polle A."/>
            <person name="Pukkila P.J."/>
            <person name="Richardson P.M."/>
            <person name="Rouze P."/>
            <person name="Sanders I.R."/>
            <person name="Stajich J.E."/>
            <person name="Tunlid A."/>
            <person name="Tuskan G."/>
            <person name="Grigoriev I.V."/>
        </authorList>
    </citation>
    <scope>NUCLEOTIDE SEQUENCE [LARGE SCALE GENOMIC DNA]</scope>
    <source>
        <strain evidence="2">S238N-H82 / ATCC MYA-4686</strain>
    </source>
</reference>
<dbReference type="OrthoDB" id="3270804at2759"/>
<organism evidence="2">
    <name type="scientific">Laccaria bicolor (strain S238N-H82 / ATCC MYA-4686)</name>
    <name type="common">Bicoloured deceiver</name>
    <name type="synonym">Laccaria laccata var. bicolor</name>
    <dbReference type="NCBI Taxonomy" id="486041"/>
    <lineage>
        <taxon>Eukaryota</taxon>
        <taxon>Fungi</taxon>
        <taxon>Dikarya</taxon>
        <taxon>Basidiomycota</taxon>
        <taxon>Agaricomycotina</taxon>
        <taxon>Agaricomycetes</taxon>
        <taxon>Agaricomycetidae</taxon>
        <taxon>Agaricales</taxon>
        <taxon>Agaricineae</taxon>
        <taxon>Hydnangiaceae</taxon>
        <taxon>Laccaria</taxon>
    </lineage>
</organism>
<dbReference type="InParanoid" id="B0DES0"/>
<sequence>MVTLTDDGARDSSPLPASLAIDELFARLDIGPRSARTILRALLRTVYSDIPTPVPVPDFHGDAWEVLGFGASDPNYTHTSDDEDILVFDPTISPNASATTLCPTSPADPGNGVLSIAIDSASATAARVVPLATAPTASTTALTPADVLAPVGLRVLVATPAAPVVSLTPTTANNVTSTAGPASAATPDAASTTAPAVAIMAPTGALTTSTAALYAPNYVLPYNAPKNAILPPPSLVTPIYGYHVPGLNESGPFYMASRGRNIGIFSGWEILSPFVTGVSHSAYSKVSSIQEGHTRMAAAINAGFALYLT</sequence>
<accession>B0DES0</accession>
<name>B0DES0_LACBS</name>
<dbReference type="GeneID" id="6078054"/>
<evidence type="ECO:0000313" key="2">
    <source>
        <dbReference type="Proteomes" id="UP000001194"/>
    </source>
</evidence>
<protein>
    <submittedName>
        <fullName evidence="1">Predicted protein</fullName>
    </submittedName>
</protein>
<dbReference type="KEGG" id="lbc:LACBIDRAFT_299466"/>
<dbReference type="EMBL" id="DS547106">
    <property type="protein sequence ID" value="EDR06989.1"/>
    <property type="molecule type" value="Genomic_DNA"/>
</dbReference>
<dbReference type="RefSeq" id="XP_001882362.1">
    <property type="nucleotide sequence ID" value="XM_001882327.1"/>
</dbReference>
<dbReference type="Proteomes" id="UP000001194">
    <property type="component" value="Unassembled WGS sequence"/>
</dbReference>
<gene>
    <name evidence="1" type="ORF">LACBIDRAFT_299466</name>
</gene>
<evidence type="ECO:0000313" key="1">
    <source>
        <dbReference type="EMBL" id="EDR06989.1"/>
    </source>
</evidence>
<dbReference type="HOGENOM" id="CLU_078287_0_0_1"/>